<feature type="transmembrane region" description="Helical" evidence="1">
    <location>
        <begin position="82"/>
        <end position="103"/>
    </location>
</feature>
<keyword evidence="3" id="KW-1185">Reference proteome</keyword>
<name>A0A3N2CSL6_9ACTN</name>
<feature type="transmembrane region" description="Helical" evidence="1">
    <location>
        <begin position="411"/>
        <end position="430"/>
    </location>
</feature>
<feature type="transmembrane region" description="Helical" evidence="1">
    <location>
        <begin position="56"/>
        <end position="75"/>
    </location>
</feature>
<organism evidence="2 3">
    <name type="scientific">Nocardioides aurantiacus</name>
    <dbReference type="NCBI Taxonomy" id="86796"/>
    <lineage>
        <taxon>Bacteria</taxon>
        <taxon>Bacillati</taxon>
        <taxon>Actinomycetota</taxon>
        <taxon>Actinomycetes</taxon>
        <taxon>Propionibacteriales</taxon>
        <taxon>Nocardioidaceae</taxon>
        <taxon>Nocardioides</taxon>
    </lineage>
</organism>
<proteinExistence type="predicted"/>
<dbReference type="Proteomes" id="UP000281738">
    <property type="component" value="Unassembled WGS sequence"/>
</dbReference>
<reference evidence="2 3" key="1">
    <citation type="submission" date="2018-11" db="EMBL/GenBank/DDBJ databases">
        <title>Sequencing the genomes of 1000 actinobacteria strains.</title>
        <authorList>
            <person name="Klenk H.-P."/>
        </authorList>
    </citation>
    <scope>NUCLEOTIDE SEQUENCE [LARGE SCALE GENOMIC DNA]</scope>
    <source>
        <strain evidence="2 3">DSM 12652</strain>
    </source>
</reference>
<gene>
    <name evidence="2" type="ORF">EDD33_1345</name>
</gene>
<feature type="transmembrane region" description="Helical" evidence="1">
    <location>
        <begin position="250"/>
        <end position="267"/>
    </location>
</feature>
<dbReference type="RefSeq" id="WP_123389645.1">
    <property type="nucleotide sequence ID" value="NZ_RKHO01000001.1"/>
</dbReference>
<evidence type="ECO:0000313" key="2">
    <source>
        <dbReference type="EMBL" id="ROR90505.1"/>
    </source>
</evidence>
<keyword evidence="1" id="KW-1133">Transmembrane helix</keyword>
<comment type="caution">
    <text evidence="2">The sequence shown here is derived from an EMBL/GenBank/DDBJ whole genome shotgun (WGS) entry which is preliminary data.</text>
</comment>
<accession>A0A3N2CSL6</accession>
<dbReference type="AlphaFoldDB" id="A0A3N2CSL6"/>
<protein>
    <recommendedName>
        <fullName evidence="4">Oligosaccharide repeat unit polymerase</fullName>
    </recommendedName>
</protein>
<feature type="transmembrane region" description="Helical" evidence="1">
    <location>
        <begin position="176"/>
        <end position="200"/>
    </location>
</feature>
<dbReference type="OrthoDB" id="8229713at2"/>
<feature type="transmembrane region" description="Helical" evidence="1">
    <location>
        <begin position="466"/>
        <end position="483"/>
    </location>
</feature>
<feature type="transmembrane region" description="Helical" evidence="1">
    <location>
        <begin position="442"/>
        <end position="460"/>
    </location>
</feature>
<dbReference type="EMBL" id="RKHO01000001">
    <property type="protein sequence ID" value="ROR90505.1"/>
    <property type="molecule type" value="Genomic_DNA"/>
</dbReference>
<feature type="transmembrane region" description="Helical" evidence="1">
    <location>
        <begin position="220"/>
        <end position="238"/>
    </location>
</feature>
<keyword evidence="1" id="KW-0472">Membrane</keyword>
<feature type="transmembrane region" description="Helical" evidence="1">
    <location>
        <begin position="21"/>
        <end position="44"/>
    </location>
</feature>
<keyword evidence="1" id="KW-0812">Transmembrane</keyword>
<feature type="transmembrane region" description="Helical" evidence="1">
    <location>
        <begin position="273"/>
        <end position="291"/>
    </location>
</feature>
<sequence>MTRGGDKLLGDRGATTLVTQRAGPGVAGLVALVSGLAVLLPLWLTTTVPDVGRSDAWRITLVVMAVYGGRLAFICCANRPRLFDFFFCLFVYLFLGLAPSVQIRSDQISGTTPGMDPVLDRPATYIVVAGLLAYEVGRSAAVVRSRAVPPTARGTARTRARPVPARDTAPHPARTYLLYAAGLVFLAFFVSRIGPGTLIASRDAASEATSAAFPDPSVNAIISALAVYPLLIGTGALVQLRIRSREPTRRAWLAAVALVGVALLLVSNNPVSTARYGFGIVAFAIAVYLGAARTPARARALGLGTIAAFLFLFPLADAFRRADQTASFARAGFFGEYRANPDYDAFWQIANSYAYWHDGLVEPLRQITGSLLFWVPRSIWADKPTDTGILLAQYRNYSVENLSAPMWAEGMINLGPAGVLIVFVLLGYWLQRMDIRLADRLHLGDVWGIVGAVFPVFLTILLRGSLLQATGGLVVAIACVLFVRRWSAR</sequence>
<evidence type="ECO:0008006" key="4">
    <source>
        <dbReference type="Google" id="ProtNLM"/>
    </source>
</evidence>
<feature type="transmembrane region" description="Helical" evidence="1">
    <location>
        <begin position="123"/>
        <end position="143"/>
    </location>
</feature>
<evidence type="ECO:0000313" key="3">
    <source>
        <dbReference type="Proteomes" id="UP000281738"/>
    </source>
</evidence>
<feature type="transmembrane region" description="Helical" evidence="1">
    <location>
        <begin position="298"/>
        <end position="316"/>
    </location>
</feature>
<evidence type="ECO:0000256" key="1">
    <source>
        <dbReference type="SAM" id="Phobius"/>
    </source>
</evidence>